<evidence type="ECO:0000313" key="3">
    <source>
        <dbReference type="EMBL" id="AEM58747.1"/>
    </source>
</evidence>
<dbReference type="Proteomes" id="UP000005629">
    <property type="component" value="Chromosome II"/>
</dbReference>
<sequence>MCEQVFVKRGMQSCGIGGTCRSDQTGSGVAWLVDFLEGGDESAEVVHLGTMPPASHHTTDYFSQSPKEIPTVCTQRIHMSTIRVTDEVKERLRDLKRDDESFNDLLDRLSRSEKDVEEMAGFLSEFDDGSLADDMRETHEELNESLDRRSDE</sequence>
<dbReference type="InterPro" id="IPR003847">
    <property type="entry name" value="Put_antitoxin"/>
</dbReference>
<reference evidence="3 4" key="1">
    <citation type="journal article" date="2011" name="J. Bacteriol.">
        <title>Complete genome sequence of Haloarcula hispanica, a model haloarchaeon for studying genetics, metabolism, and virus-host interaction.</title>
        <authorList>
            <person name="Liu H."/>
            <person name="Wu Z."/>
            <person name="Li M."/>
            <person name="Zhang F."/>
            <person name="Zheng H."/>
            <person name="Han J."/>
            <person name="Liu J."/>
            <person name="Zhou J."/>
            <person name="Wang S."/>
            <person name="Xiang H."/>
        </authorList>
    </citation>
    <scope>NUCLEOTIDE SEQUENCE [LARGE SCALE GENOMIC DNA]</scope>
    <source>
        <strain evidence="4">ATCC 33960 / DSM 4426 / JCM 8911 / NBRC 102182 / NCIMB 2187 / VKM B-1755</strain>
    </source>
</reference>
<dbReference type="eggNOG" id="arCOG09163">
    <property type="taxonomic scope" value="Archaea"/>
</dbReference>
<dbReference type="HOGENOM" id="CLU_1718148_0_0_2"/>
<name>G0HZF2_HALHT</name>
<dbReference type="AlphaFoldDB" id="G0HZF2"/>
<feature type="compositionally biased region" description="Basic and acidic residues" evidence="2">
    <location>
        <begin position="133"/>
        <end position="152"/>
    </location>
</feature>
<proteinExistence type="predicted"/>
<dbReference type="EMBL" id="CP002922">
    <property type="protein sequence ID" value="AEM58747.1"/>
    <property type="molecule type" value="Genomic_DNA"/>
</dbReference>
<organism evidence="3 4">
    <name type="scientific">Haloarcula hispanica (strain ATCC 33960 / DSM 4426 / JCM 8911 / NBRC 102182 / NCIMB 2187 / VKM B-1755)</name>
    <dbReference type="NCBI Taxonomy" id="634497"/>
    <lineage>
        <taxon>Archaea</taxon>
        <taxon>Methanobacteriati</taxon>
        <taxon>Methanobacteriota</taxon>
        <taxon>Stenosarchaea group</taxon>
        <taxon>Halobacteria</taxon>
        <taxon>Halobacteriales</taxon>
        <taxon>Haloarculaceae</taxon>
        <taxon>Haloarcula</taxon>
    </lineage>
</organism>
<protein>
    <submittedName>
        <fullName evidence="3">Uncharacterized protein</fullName>
    </submittedName>
</protein>
<evidence type="ECO:0000256" key="2">
    <source>
        <dbReference type="SAM" id="MobiDB-lite"/>
    </source>
</evidence>
<dbReference type="KEGG" id="hhi:HAH_4072"/>
<dbReference type="STRING" id="634497.HAH_4072"/>
<gene>
    <name evidence="3" type="ordered locus">HAH_4072</name>
</gene>
<feature type="region of interest" description="Disordered" evidence="2">
    <location>
        <begin position="127"/>
        <end position="152"/>
    </location>
</feature>
<evidence type="ECO:0000256" key="1">
    <source>
        <dbReference type="ARBA" id="ARBA00022649"/>
    </source>
</evidence>
<dbReference type="Pfam" id="PF02697">
    <property type="entry name" value="VAPB_antitox"/>
    <property type="match status" value="1"/>
</dbReference>
<accession>G0HZF2</accession>
<keyword evidence="1" id="KW-1277">Toxin-antitoxin system</keyword>
<evidence type="ECO:0000313" key="4">
    <source>
        <dbReference type="Proteomes" id="UP000005629"/>
    </source>
</evidence>